<sequence>MRYELFIAIRHIVARKRQTILSVAAIGLAVMILLVSQAFMAGFTQELYDKTVANLPHVTVSPREGDDYIHLYQNIVTKINSMDEVVASSPYLVGEASFEFRDNTNNAALKGVIPPEEEAVAHVQQDVIVGSFEELAYSTNTIMIGDDLADDLEVEPGDSVEVSFPNANTLSLEVIAIFDTGTPVDESLTYTSLETAQRFFDTGNVINGISLRLVDYNQDQQVASTIQAEGYDASGWTETNPEILRTIAIESTSNNITLGFILLIASFGVVSTLNMVVMGKIREIGILMAMGANKSNIRMIFLMESGLLGLAGALLGTVAGIIIALAIGNYEVPQGAYEGTLEGISYIPVIIRPLDVLIIITAVFLLNLIAGIYPAQRAASFDPVTAISAK</sequence>
<dbReference type="AlphaFoldDB" id="A0A7D5E6S2"/>
<dbReference type="PANTHER" id="PTHR30489:SF0">
    <property type="entry name" value="LIPOPROTEIN-RELEASING SYSTEM TRANSMEMBRANE PROTEIN LOLE"/>
    <property type="match status" value="1"/>
</dbReference>
<reference evidence="9 10" key="1">
    <citation type="submission" date="2020-06" db="EMBL/GenBank/DDBJ databases">
        <title>Methanolobus halotolerans sp. nov., isolated from a saline lake Tus in Siberia.</title>
        <authorList>
            <person name="Shen Y."/>
            <person name="Chen S.-C."/>
            <person name="Lai M.-C."/>
            <person name="Huang H.-H."/>
            <person name="Chiu H.-H."/>
            <person name="Tang S.-L."/>
            <person name="Rogozin D.Y."/>
            <person name="Degermendzhy A.G."/>
        </authorList>
    </citation>
    <scope>NUCLEOTIDE SEQUENCE [LARGE SCALE GENOMIC DNA]</scope>
    <source>
        <strain evidence="9 10">DSM 21339</strain>
    </source>
</reference>
<feature type="domain" description="ABC3 transporter permease C-terminal" evidence="7">
    <location>
        <begin position="256"/>
        <end position="382"/>
    </location>
</feature>
<dbReference type="InterPro" id="IPR003838">
    <property type="entry name" value="ABC3_permease_C"/>
</dbReference>
<dbReference type="Pfam" id="PF12704">
    <property type="entry name" value="MacB_PCD"/>
    <property type="match status" value="1"/>
</dbReference>
<evidence type="ECO:0000256" key="6">
    <source>
        <dbReference type="SAM" id="Phobius"/>
    </source>
</evidence>
<proteinExistence type="predicted"/>
<dbReference type="InterPro" id="IPR051447">
    <property type="entry name" value="Lipoprotein-release_system"/>
</dbReference>
<accession>A0A7D5E6S2</accession>
<dbReference type="PANTHER" id="PTHR30489">
    <property type="entry name" value="LIPOPROTEIN-RELEASING SYSTEM TRANSMEMBRANE PROTEIN LOLE"/>
    <property type="match status" value="1"/>
</dbReference>
<evidence type="ECO:0000256" key="5">
    <source>
        <dbReference type="ARBA" id="ARBA00023136"/>
    </source>
</evidence>
<keyword evidence="3 6" id="KW-0812">Transmembrane</keyword>
<dbReference type="OrthoDB" id="11469at2157"/>
<dbReference type="GeneID" id="55820468"/>
<evidence type="ECO:0000259" key="8">
    <source>
        <dbReference type="Pfam" id="PF12704"/>
    </source>
</evidence>
<keyword evidence="5 6" id="KW-0472">Membrane</keyword>
<dbReference type="InterPro" id="IPR025857">
    <property type="entry name" value="MacB_PCD"/>
</dbReference>
<feature type="transmembrane region" description="Helical" evidence="6">
    <location>
        <begin position="20"/>
        <end position="40"/>
    </location>
</feature>
<dbReference type="KEGG" id="mzi:HWN40_02295"/>
<dbReference type="EMBL" id="CP058215">
    <property type="protein sequence ID" value="QLC49179.1"/>
    <property type="molecule type" value="Genomic_DNA"/>
</dbReference>
<dbReference type="Proteomes" id="UP000509594">
    <property type="component" value="Chromosome"/>
</dbReference>
<keyword evidence="10" id="KW-1185">Reference proteome</keyword>
<protein>
    <submittedName>
        <fullName evidence="9">ABC transporter permease</fullName>
    </submittedName>
</protein>
<evidence type="ECO:0000256" key="2">
    <source>
        <dbReference type="ARBA" id="ARBA00022475"/>
    </source>
</evidence>
<keyword evidence="2" id="KW-1003">Cell membrane</keyword>
<dbReference type="RefSeq" id="WP_176964242.1">
    <property type="nucleotide sequence ID" value="NZ_CP058215.1"/>
</dbReference>
<feature type="transmembrane region" description="Helical" evidence="6">
    <location>
        <begin position="347"/>
        <end position="370"/>
    </location>
</feature>
<organism evidence="9 10">
    <name type="scientific">Methanolobus zinderi</name>
    <dbReference type="NCBI Taxonomy" id="536044"/>
    <lineage>
        <taxon>Archaea</taxon>
        <taxon>Methanobacteriati</taxon>
        <taxon>Methanobacteriota</taxon>
        <taxon>Stenosarchaea group</taxon>
        <taxon>Methanomicrobia</taxon>
        <taxon>Methanosarcinales</taxon>
        <taxon>Methanosarcinaceae</taxon>
        <taxon>Methanolobus</taxon>
    </lineage>
</organism>
<evidence type="ECO:0000313" key="10">
    <source>
        <dbReference type="Proteomes" id="UP000509594"/>
    </source>
</evidence>
<evidence type="ECO:0000313" key="9">
    <source>
        <dbReference type="EMBL" id="QLC49179.1"/>
    </source>
</evidence>
<gene>
    <name evidence="9" type="ORF">HWN40_02295</name>
</gene>
<feature type="domain" description="MacB-like periplasmic core" evidence="8">
    <location>
        <begin position="19"/>
        <end position="228"/>
    </location>
</feature>
<evidence type="ECO:0000256" key="3">
    <source>
        <dbReference type="ARBA" id="ARBA00022692"/>
    </source>
</evidence>
<dbReference type="GO" id="GO:0044874">
    <property type="term" value="P:lipoprotein localization to outer membrane"/>
    <property type="evidence" value="ECO:0007669"/>
    <property type="project" value="TreeGrafter"/>
</dbReference>
<evidence type="ECO:0000256" key="1">
    <source>
        <dbReference type="ARBA" id="ARBA00004651"/>
    </source>
</evidence>
<comment type="subcellular location">
    <subcellularLocation>
        <location evidence="1">Cell membrane</location>
        <topology evidence="1">Multi-pass membrane protein</topology>
    </subcellularLocation>
</comment>
<feature type="transmembrane region" description="Helical" evidence="6">
    <location>
        <begin position="299"/>
        <end position="327"/>
    </location>
</feature>
<feature type="transmembrane region" description="Helical" evidence="6">
    <location>
        <begin position="256"/>
        <end position="278"/>
    </location>
</feature>
<dbReference type="Pfam" id="PF02687">
    <property type="entry name" value="FtsX"/>
    <property type="match status" value="1"/>
</dbReference>
<dbReference type="GO" id="GO:0098797">
    <property type="term" value="C:plasma membrane protein complex"/>
    <property type="evidence" value="ECO:0007669"/>
    <property type="project" value="TreeGrafter"/>
</dbReference>
<evidence type="ECO:0000259" key="7">
    <source>
        <dbReference type="Pfam" id="PF02687"/>
    </source>
</evidence>
<evidence type="ECO:0000256" key="4">
    <source>
        <dbReference type="ARBA" id="ARBA00022989"/>
    </source>
</evidence>
<name>A0A7D5E6S2_9EURY</name>
<keyword evidence="4 6" id="KW-1133">Transmembrane helix</keyword>